<dbReference type="InterPro" id="IPR050902">
    <property type="entry name" value="ABC_Transporter_SBP"/>
</dbReference>
<dbReference type="OrthoDB" id="24039at2157"/>
<dbReference type="PANTHER" id="PTHR30535">
    <property type="entry name" value="VITAMIN B12-BINDING PROTEIN"/>
    <property type="match status" value="1"/>
</dbReference>
<accession>A0A8J7RGQ0</accession>
<reference evidence="2" key="1">
    <citation type="submission" date="2021-03" db="EMBL/GenBank/DDBJ databases">
        <title>Genomic Encyclopedia of Type Strains, Phase IV (KMG-V): Genome sequencing to study the core and pangenomes of soil and plant-associated prokaryotes.</title>
        <authorList>
            <person name="Whitman W."/>
        </authorList>
    </citation>
    <scope>NUCLEOTIDE SEQUENCE</scope>
    <source>
        <strain evidence="2">C4</strain>
    </source>
</reference>
<dbReference type="InterPro" id="IPR002491">
    <property type="entry name" value="ABC_transptr_periplasmic_BD"/>
</dbReference>
<dbReference type="PROSITE" id="PS51257">
    <property type="entry name" value="PROKAR_LIPOPROTEIN"/>
    <property type="match status" value="1"/>
</dbReference>
<proteinExistence type="predicted"/>
<dbReference type="Pfam" id="PF01497">
    <property type="entry name" value="Peripla_BP_2"/>
    <property type="match status" value="1"/>
</dbReference>
<dbReference type="AlphaFoldDB" id="A0A8J7RGQ0"/>
<dbReference type="SUPFAM" id="SSF53807">
    <property type="entry name" value="Helical backbone' metal receptor"/>
    <property type="match status" value="1"/>
</dbReference>
<comment type="caution">
    <text evidence="2">The sequence shown here is derived from an EMBL/GenBank/DDBJ whole genome shotgun (WGS) entry which is preliminary data.</text>
</comment>
<dbReference type="PANTHER" id="PTHR30535:SF34">
    <property type="entry name" value="MOLYBDATE-BINDING PROTEIN MOLA"/>
    <property type="match status" value="1"/>
</dbReference>
<protein>
    <submittedName>
        <fullName evidence="2">Iron complex transport system substrate-binding protein</fullName>
    </submittedName>
</protein>
<evidence type="ECO:0000313" key="3">
    <source>
        <dbReference type="Proteomes" id="UP000740329"/>
    </source>
</evidence>
<dbReference type="Proteomes" id="UP000740329">
    <property type="component" value="Unassembled WGS sequence"/>
</dbReference>
<dbReference type="Gene3D" id="3.40.50.1980">
    <property type="entry name" value="Nitrogenase molybdenum iron protein domain"/>
    <property type="match status" value="2"/>
</dbReference>
<evidence type="ECO:0000313" key="2">
    <source>
        <dbReference type="EMBL" id="MBP2202064.1"/>
    </source>
</evidence>
<dbReference type="RefSeq" id="WP_209591581.1">
    <property type="nucleotide sequence ID" value="NZ_JAGGMU010000005.1"/>
</dbReference>
<dbReference type="EMBL" id="JAGGMV010000005">
    <property type="protein sequence ID" value="MBP2202064.1"/>
    <property type="molecule type" value="Genomic_DNA"/>
</dbReference>
<feature type="domain" description="Fe/B12 periplasmic-binding" evidence="1">
    <location>
        <begin position="79"/>
        <end position="353"/>
    </location>
</feature>
<organism evidence="2 3">
    <name type="scientific">Methanococcus voltae</name>
    <dbReference type="NCBI Taxonomy" id="2188"/>
    <lineage>
        <taxon>Archaea</taxon>
        <taxon>Methanobacteriati</taxon>
        <taxon>Methanobacteriota</taxon>
        <taxon>Methanomada group</taxon>
        <taxon>Methanococci</taxon>
        <taxon>Methanococcales</taxon>
        <taxon>Methanococcaceae</taxon>
        <taxon>Methanococcus</taxon>
    </lineage>
</organism>
<evidence type="ECO:0000259" key="1">
    <source>
        <dbReference type="PROSITE" id="PS50983"/>
    </source>
</evidence>
<gene>
    <name evidence="2" type="ORF">J3E07_001505</name>
</gene>
<name>A0A8J7RGQ0_METVO</name>
<sequence>MSKALKKSIIMAFNVLMIAIVAMSCGCIGDSTESTNDIKSNEGNNNLDPKGLDADKNTEFITVTDMAGRTVQVPKNVNRVIGLGCCLREIVYLDAVDKVVGVEVAEGNKDSAMALPYVAANPELTDLPVVGKAGSGYYYEKIIAANPDMIFLGYQADLADEIQKKIGVPVVVVFMDTTGSEDQNEKYSESLRVMGKVLGKEERADAVVNKLEECKLDLRTRASKSDKRPSIYIGGRVYSGGHGITTTDPHWMPFEFLGANNRANNVAYNISKKGKVYSVSDEQLVTWNPDYLFINSASMDLILKDLEKPEFGNLDAVKNGNTYRLIPYCWYGFNKASGIADSYYIGKVLYPEQFEDIDPVEKADELYTFFTGKPAYERLSDRNLGFEKLEDL</sequence>
<dbReference type="PROSITE" id="PS50983">
    <property type="entry name" value="FE_B12_PBP"/>
    <property type="match status" value="1"/>
</dbReference>